<evidence type="ECO:0000256" key="1">
    <source>
        <dbReference type="SAM" id="SignalP"/>
    </source>
</evidence>
<evidence type="ECO:0000313" key="2">
    <source>
        <dbReference type="Proteomes" id="UP000046392"/>
    </source>
</evidence>
<organism evidence="2 3">
    <name type="scientific">Strongyloides papillosus</name>
    <name type="common">Intestinal threadworm</name>
    <dbReference type="NCBI Taxonomy" id="174720"/>
    <lineage>
        <taxon>Eukaryota</taxon>
        <taxon>Metazoa</taxon>
        <taxon>Ecdysozoa</taxon>
        <taxon>Nematoda</taxon>
        <taxon>Chromadorea</taxon>
        <taxon>Rhabditida</taxon>
        <taxon>Tylenchina</taxon>
        <taxon>Panagrolaimomorpha</taxon>
        <taxon>Strongyloidoidea</taxon>
        <taxon>Strongyloididae</taxon>
        <taxon>Strongyloides</taxon>
    </lineage>
</organism>
<reference evidence="3" key="1">
    <citation type="submission" date="2017-02" db="UniProtKB">
        <authorList>
            <consortium name="WormBaseParasite"/>
        </authorList>
    </citation>
    <scope>IDENTIFICATION</scope>
</reference>
<proteinExistence type="predicted"/>
<dbReference type="AlphaFoldDB" id="A0A0N5CIJ8"/>
<name>A0A0N5CIJ8_STREA</name>
<sequence length="82" mass="9366">MFPKISLVGLFFFILPLILASDTGNQKEDAFHNCNNYQENDSFDLSVSEKCNMTDTNIELNVFQEIASTTDWRHDVSPLAYT</sequence>
<evidence type="ECO:0000313" key="3">
    <source>
        <dbReference type="WBParaSite" id="SPAL_0001765300.1"/>
    </source>
</evidence>
<keyword evidence="1" id="KW-0732">Signal</keyword>
<keyword evidence="2" id="KW-1185">Reference proteome</keyword>
<dbReference type="Proteomes" id="UP000046392">
    <property type="component" value="Unplaced"/>
</dbReference>
<accession>A0A0N5CIJ8</accession>
<feature type="chain" id="PRO_5005895981" evidence="1">
    <location>
        <begin position="21"/>
        <end position="82"/>
    </location>
</feature>
<feature type="signal peptide" evidence="1">
    <location>
        <begin position="1"/>
        <end position="20"/>
    </location>
</feature>
<dbReference type="WBParaSite" id="SPAL_0001765300.1">
    <property type="protein sequence ID" value="SPAL_0001765300.1"/>
    <property type="gene ID" value="SPAL_0001765300"/>
</dbReference>
<protein>
    <submittedName>
        <fullName evidence="3">Secreted protein</fullName>
    </submittedName>
</protein>